<accession>A0ABU4RK48</accession>
<comment type="caution">
    <text evidence="1">The sequence shown here is derived from an EMBL/GenBank/DDBJ whole genome shotgun (WGS) entry which is preliminary data.</text>
</comment>
<reference evidence="1 2" key="1">
    <citation type="submission" date="2023-11" db="EMBL/GenBank/DDBJ databases">
        <authorList>
            <person name="Bao R."/>
        </authorList>
    </citation>
    <scope>NUCLEOTIDE SEQUENCE [LARGE SCALE GENOMIC DNA]</scope>
    <source>
        <strain evidence="1 2">PJ23</strain>
    </source>
</reference>
<dbReference type="EMBL" id="JAXAFJ010000002">
    <property type="protein sequence ID" value="MDX6805202.1"/>
    <property type="molecule type" value="Genomic_DNA"/>
</dbReference>
<proteinExistence type="predicted"/>
<evidence type="ECO:0000313" key="1">
    <source>
        <dbReference type="EMBL" id="MDX6805202.1"/>
    </source>
</evidence>
<organism evidence="1 2">
    <name type="scientific">Terrihabitans rhizophilus</name>
    <dbReference type="NCBI Taxonomy" id="3092662"/>
    <lineage>
        <taxon>Bacteria</taxon>
        <taxon>Pseudomonadati</taxon>
        <taxon>Pseudomonadota</taxon>
        <taxon>Alphaproteobacteria</taxon>
        <taxon>Hyphomicrobiales</taxon>
        <taxon>Terrihabitans</taxon>
    </lineage>
</organism>
<gene>
    <name evidence="1" type="ORF">SCD90_03905</name>
</gene>
<name>A0ABU4RK48_9HYPH</name>
<evidence type="ECO:0000313" key="2">
    <source>
        <dbReference type="Proteomes" id="UP001274321"/>
    </source>
</evidence>
<sequence length="54" mass="5683">MSVTAEGAREALNAANGMVAADLVGVEILDEKGNAYDLIELERLTSETESDGDQ</sequence>
<protein>
    <submittedName>
        <fullName evidence="1">Uncharacterized protein</fullName>
    </submittedName>
</protein>
<dbReference type="RefSeq" id="WP_319843328.1">
    <property type="nucleotide sequence ID" value="NZ_JAXAFJ010000002.1"/>
</dbReference>
<keyword evidence="2" id="KW-1185">Reference proteome</keyword>
<dbReference type="Proteomes" id="UP001274321">
    <property type="component" value="Unassembled WGS sequence"/>
</dbReference>